<dbReference type="EMBL" id="CP054569">
    <property type="protein sequence ID" value="QKQ45694.1"/>
    <property type="molecule type" value="Genomic_DNA"/>
</dbReference>
<dbReference type="Proteomes" id="UP000509782">
    <property type="component" value="Chromosome"/>
</dbReference>
<comment type="similarity">
    <text evidence="1">Belongs to the ner transcriptional regulatory family.</text>
</comment>
<sequence length="83" mass="9036">MHPELIKASIRMKGTTPTALAAKLKVAPTTVFEVISGRTRSARIERAIADLIGQPVSVLWPGHAQPKRINRRLKSTVARRAAA</sequence>
<evidence type="ECO:0000256" key="3">
    <source>
        <dbReference type="ARBA" id="ARBA00023125"/>
    </source>
</evidence>
<keyword evidence="4" id="KW-0804">Transcription</keyword>
<feature type="domain" description="Ner winged helix-turn-helix DNA-binding" evidence="5">
    <location>
        <begin position="1"/>
        <end position="62"/>
    </location>
</feature>
<evidence type="ECO:0000313" key="7">
    <source>
        <dbReference type="EMBL" id="XAN14353.1"/>
    </source>
</evidence>
<reference evidence="6 9" key="1">
    <citation type="submission" date="2020-05" db="EMBL/GenBank/DDBJ databases">
        <title>FDA dAtabase for Regulatory Grade micrObial Sequences (FDA-ARGOS): Supporting development and validation of Infectious Disease Dx tests.</title>
        <authorList>
            <person name="Sproer C."/>
            <person name="Gronow S."/>
            <person name="Severitt S."/>
            <person name="Schroder I."/>
            <person name="Tallon L."/>
            <person name="Sadzewicz L."/>
            <person name="Zhao X."/>
            <person name="Vavikolanu K."/>
            <person name="Mehta A."/>
            <person name="Aluvathingal J."/>
            <person name="Nadendla S."/>
            <person name="Myers T."/>
            <person name="Yan Y."/>
            <person name="Sichtig H."/>
        </authorList>
    </citation>
    <scope>NUCLEOTIDE SEQUENCE [LARGE SCALE GENOMIC DNA]</scope>
    <source>
        <strain evidence="6 9">FDAARGOS_787</strain>
    </source>
</reference>
<dbReference type="InterPro" id="IPR010982">
    <property type="entry name" value="Lambda_DNA-bd_dom_sf"/>
</dbReference>
<evidence type="ECO:0000313" key="10">
    <source>
        <dbReference type="Proteomes" id="UP001446337"/>
    </source>
</evidence>
<dbReference type="Gene3D" id="1.10.260.40">
    <property type="entry name" value="lambda repressor-like DNA-binding domains"/>
    <property type="match status" value="1"/>
</dbReference>
<evidence type="ECO:0000259" key="5">
    <source>
        <dbReference type="Pfam" id="PF13693"/>
    </source>
</evidence>
<keyword evidence="3" id="KW-0238">DNA-binding</keyword>
<evidence type="ECO:0000313" key="6">
    <source>
        <dbReference type="EMBL" id="QKQ45694.1"/>
    </source>
</evidence>
<name>A0A6J5I7S5_ACHDE</name>
<organism evidence="6 9">
    <name type="scientific">Achromobacter denitrificans</name>
    <name type="common">Alcaligenes denitrificans</name>
    <dbReference type="NCBI Taxonomy" id="32002"/>
    <lineage>
        <taxon>Bacteria</taxon>
        <taxon>Pseudomonadati</taxon>
        <taxon>Pseudomonadota</taxon>
        <taxon>Betaproteobacteria</taxon>
        <taxon>Burkholderiales</taxon>
        <taxon>Alcaligenaceae</taxon>
        <taxon>Achromobacter</taxon>
    </lineage>
</organism>
<gene>
    <name evidence="8" type="ORF">AAIK43_15660</name>
    <name evidence="7" type="ORF">AAIK43_23590</name>
    <name evidence="6" type="ORF">FOC81_02825</name>
</gene>
<accession>A0A6J5I7S5</accession>
<evidence type="ECO:0000256" key="4">
    <source>
        <dbReference type="ARBA" id="ARBA00023163"/>
    </source>
</evidence>
<dbReference type="SUPFAM" id="SSF47413">
    <property type="entry name" value="lambda repressor-like DNA-binding domains"/>
    <property type="match status" value="1"/>
</dbReference>
<evidence type="ECO:0000313" key="8">
    <source>
        <dbReference type="EMBL" id="XAN19434.1"/>
    </source>
</evidence>
<reference evidence="7 10" key="2">
    <citation type="submission" date="2024-05" db="EMBL/GenBank/DDBJ databases">
        <title>Achromobacter denitrificans. BP1, complete genome.</title>
        <authorList>
            <person name="Zhang B."/>
        </authorList>
    </citation>
    <scope>NUCLEOTIDE SEQUENCE [LARGE SCALE GENOMIC DNA]</scope>
    <source>
        <strain evidence="7 10">BP1</strain>
    </source>
</reference>
<dbReference type="GO" id="GO:0003677">
    <property type="term" value="F:DNA binding"/>
    <property type="evidence" value="ECO:0007669"/>
    <property type="project" value="UniProtKB-KW"/>
</dbReference>
<keyword evidence="10" id="KW-1185">Reference proteome</keyword>
<proteinExistence type="inferred from homology"/>
<evidence type="ECO:0000256" key="2">
    <source>
        <dbReference type="ARBA" id="ARBA00023015"/>
    </source>
</evidence>
<evidence type="ECO:0000256" key="1">
    <source>
        <dbReference type="ARBA" id="ARBA00006157"/>
    </source>
</evidence>
<dbReference type="Pfam" id="PF13693">
    <property type="entry name" value="HTH_35"/>
    <property type="match status" value="1"/>
</dbReference>
<dbReference type="EMBL" id="CP154792">
    <property type="protein sequence ID" value="XAN14353.1"/>
    <property type="molecule type" value="Genomic_DNA"/>
</dbReference>
<dbReference type="RefSeq" id="WP_174715689.1">
    <property type="nucleotide sequence ID" value="NZ_CADIKP010000028.1"/>
</dbReference>
<dbReference type="InterPro" id="IPR038722">
    <property type="entry name" value="Ner_HTH_dom"/>
</dbReference>
<dbReference type="Proteomes" id="UP001446337">
    <property type="component" value="Chromosome"/>
</dbReference>
<dbReference type="EMBL" id="CP154792">
    <property type="protein sequence ID" value="XAN19434.1"/>
    <property type="molecule type" value="Genomic_DNA"/>
</dbReference>
<keyword evidence="2" id="KW-0805">Transcription regulation</keyword>
<evidence type="ECO:0000313" key="9">
    <source>
        <dbReference type="Proteomes" id="UP000509782"/>
    </source>
</evidence>
<dbReference type="AlphaFoldDB" id="A0A6J5I7S5"/>
<protein>
    <submittedName>
        <fullName evidence="6">Helix-turn-helix domain-containing protein</fullName>
    </submittedName>
</protein>